<keyword evidence="2" id="KW-1185">Reference proteome</keyword>
<evidence type="ECO:0000313" key="2">
    <source>
        <dbReference type="Proteomes" id="UP000499080"/>
    </source>
</evidence>
<organism evidence="1 2">
    <name type="scientific">Araneus ventricosus</name>
    <name type="common">Orbweaver spider</name>
    <name type="synonym">Epeira ventricosa</name>
    <dbReference type="NCBI Taxonomy" id="182803"/>
    <lineage>
        <taxon>Eukaryota</taxon>
        <taxon>Metazoa</taxon>
        <taxon>Ecdysozoa</taxon>
        <taxon>Arthropoda</taxon>
        <taxon>Chelicerata</taxon>
        <taxon>Arachnida</taxon>
        <taxon>Araneae</taxon>
        <taxon>Araneomorphae</taxon>
        <taxon>Entelegynae</taxon>
        <taxon>Araneoidea</taxon>
        <taxon>Araneidae</taxon>
        <taxon>Araneus</taxon>
    </lineage>
</organism>
<protein>
    <submittedName>
        <fullName evidence="1">Nucleic-acid-binding protein from transposon X-element</fullName>
    </submittedName>
</protein>
<evidence type="ECO:0000313" key="1">
    <source>
        <dbReference type="EMBL" id="GBL89003.1"/>
    </source>
</evidence>
<gene>
    <name evidence="1" type="primary">ORF1_120</name>
    <name evidence="1" type="ORF">AVEN_255163_1</name>
</gene>
<comment type="caution">
    <text evidence="1">The sequence shown here is derived from an EMBL/GenBank/DDBJ whole genome shotgun (WGS) entry which is preliminary data.</text>
</comment>
<sequence length="160" mass="17765">MSYLRIKVQPLRKLNFPGQCYNCQQLFHHSKFCSRDMVCVKCAGKHKSKDCVKPPTTPAKCALCGSSHTASYPGCPKKLQHKQTQSATNKTIITDNPVTPGKSCRDITANNIVMPQTSSNNINTAPNTSKQHRCDEIIRKYEYFQATNDTGSASPDNSIK</sequence>
<proteinExistence type="predicted"/>
<dbReference type="EMBL" id="BGPR01000063">
    <property type="protein sequence ID" value="GBL89003.1"/>
    <property type="molecule type" value="Genomic_DNA"/>
</dbReference>
<dbReference type="Proteomes" id="UP000499080">
    <property type="component" value="Unassembled WGS sequence"/>
</dbReference>
<name>A0A4Y2BAC9_ARAVE</name>
<accession>A0A4Y2BAC9</accession>
<dbReference type="OrthoDB" id="6624230at2759"/>
<reference evidence="1 2" key="1">
    <citation type="journal article" date="2019" name="Sci. Rep.">
        <title>Orb-weaving spider Araneus ventricosus genome elucidates the spidroin gene catalogue.</title>
        <authorList>
            <person name="Kono N."/>
            <person name="Nakamura H."/>
            <person name="Ohtoshi R."/>
            <person name="Moran D.A.P."/>
            <person name="Shinohara A."/>
            <person name="Yoshida Y."/>
            <person name="Fujiwara M."/>
            <person name="Mori M."/>
            <person name="Tomita M."/>
            <person name="Arakawa K."/>
        </authorList>
    </citation>
    <scope>NUCLEOTIDE SEQUENCE [LARGE SCALE GENOMIC DNA]</scope>
</reference>
<dbReference type="AlphaFoldDB" id="A0A4Y2BAC9"/>